<dbReference type="InterPro" id="IPR014743">
    <property type="entry name" value="Cl-channel_core"/>
</dbReference>
<dbReference type="Pfam" id="PF00654">
    <property type="entry name" value="Voltage_CLC"/>
    <property type="match status" value="1"/>
</dbReference>
<accession>A0A3A9B2J3</accession>
<keyword evidence="4 5" id="KW-0472">Membrane</keyword>
<dbReference type="Gene3D" id="1.10.3080.10">
    <property type="entry name" value="Clc chloride channel"/>
    <property type="match status" value="1"/>
</dbReference>
<evidence type="ECO:0000256" key="5">
    <source>
        <dbReference type="SAM" id="Phobius"/>
    </source>
</evidence>
<dbReference type="SUPFAM" id="SSF81340">
    <property type="entry name" value="Clc chloride channel"/>
    <property type="match status" value="1"/>
</dbReference>
<feature type="transmembrane region" description="Helical" evidence="5">
    <location>
        <begin position="65"/>
        <end position="84"/>
    </location>
</feature>
<evidence type="ECO:0000256" key="4">
    <source>
        <dbReference type="ARBA" id="ARBA00023136"/>
    </source>
</evidence>
<dbReference type="EMBL" id="RAYQ01000002">
    <property type="protein sequence ID" value="RKI93676.1"/>
    <property type="molecule type" value="Genomic_DNA"/>
</dbReference>
<feature type="transmembrane region" description="Helical" evidence="5">
    <location>
        <begin position="25"/>
        <end position="44"/>
    </location>
</feature>
<dbReference type="GO" id="GO:0016020">
    <property type="term" value="C:membrane"/>
    <property type="evidence" value="ECO:0007669"/>
    <property type="project" value="UniProtKB-SubCell"/>
</dbReference>
<evidence type="ECO:0000313" key="7">
    <source>
        <dbReference type="Proteomes" id="UP000280696"/>
    </source>
</evidence>
<gene>
    <name evidence="6" type="ORF">D7V94_03025</name>
</gene>
<evidence type="ECO:0000256" key="1">
    <source>
        <dbReference type="ARBA" id="ARBA00004141"/>
    </source>
</evidence>
<keyword evidence="7" id="KW-1185">Reference proteome</keyword>
<comment type="caution">
    <text evidence="6">The sequence shown here is derived from an EMBL/GenBank/DDBJ whole genome shotgun (WGS) entry which is preliminary data.</text>
</comment>
<dbReference type="OrthoDB" id="9767361at2"/>
<keyword evidence="2 5" id="KW-0812">Transmembrane</keyword>
<comment type="subcellular location">
    <subcellularLocation>
        <location evidence="1">Membrane</location>
        <topology evidence="1">Multi-pass membrane protein</topology>
    </subcellularLocation>
</comment>
<reference evidence="6 7" key="1">
    <citation type="submission" date="2018-09" db="EMBL/GenBank/DDBJ databases">
        <title>Murine metabolic-syndrome-specific gut microbial biobank.</title>
        <authorList>
            <person name="Liu C."/>
        </authorList>
    </citation>
    <scope>NUCLEOTIDE SEQUENCE [LARGE SCALE GENOMIC DNA]</scope>
    <source>
        <strain evidence="6 7">0.1xD8-82</strain>
    </source>
</reference>
<sequence>MIGIVGTLFFFFMVKVTSLRLENPWLILLLPFGGLFIIGAYHLLHDEKDSGTDLVLSSIHSGDRLPVRMAPLIFISPLSLYLLGGSVGREGAALQLCSLLAPGPKSFY</sequence>
<evidence type="ECO:0000313" key="6">
    <source>
        <dbReference type="EMBL" id="RKI93676.1"/>
    </source>
</evidence>
<proteinExistence type="predicted"/>
<keyword evidence="3 5" id="KW-1133">Transmembrane helix</keyword>
<dbReference type="GO" id="GO:0015108">
    <property type="term" value="F:chloride transmembrane transporter activity"/>
    <property type="evidence" value="ECO:0007669"/>
    <property type="project" value="InterPro"/>
</dbReference>
<organism evidence="6 7">
    <name type="scientific">Parablautia intestinalis</name>
    <dbReference type="NCBI Taxonomy" id="2320100"/>
    <lineage>
        <taxon>Bacteria</taxon>
        <taxon>Bacillati</taxon>
        <taxon>Bacillota</taxon>
        <taxon>Clostridia</taxon>
        <taxon>Lachnospirales</taxon>
        <taxon>Lachnospiraceae</taxon>
        <taxon>Parablautia</taxon>
    </lineage>
</organism>
<protein>
    <submittedName>
        <fullName evidence="6">Uncharacterized protein</fullName>
    </submittedName>
</protein>
<evidence type="ECO:0000256" key="2">
    <source>
        <dbReference type="ARBA" id="ARBA00022692"/>
    </source>
</evidence>
<dbReference type="InterPro" id="IPR001807">
    <property type="entry name" value="ClC"/>
</dbReference>
<evidence type="ECO:0000256" key="3">
    <source>
        <dbReference type="ARBA" id="ARBA00022989"/>
    </source>
</evidence>
<dbReference type="Proteomes" id="UP000280696">
    <property type="component" value="Unassembled WGS sequence"/>
</dbReference>
<name>A0A3A9B2J3_9FIRM</name>
<dbReference type="RefSeq" id="WP_120466640.1">
    <property type="nucleotide sequence ID" value="NZ_RAYQ01000002.1"/>
</dbReference>
<dbReference type="AlphaFoldDB" id="A0A3A9B2J3"/>